<organism evidence="2">
    <name type="scientific">marine metagenome</name>
    <dbReference type="NCBI Taxonomy" id="408172"/>
    <lineage>
        <taxon>unclassified sequences</taxon>
        <taxon>metagenomes</taxon>
        <taxon>ecological metagenomes</taxon>
    </lineage>
</organism>
<keyword evidence="1" id="KW-0472">Membrane</keyword>
<proteinExistence type="predicted"/>
<dbReference type="AlphaFoldDB" id="A0A381WQC7"/>
<protein>
    <submittedName>
        <fullName evidence="2">Uncharacterized protein</fullName>
    </submittedName>
</protein>
<name>A0A381WQC7_9ZZZZ</name>
<feature type="transmembrane region" description="Helical" evidence="1">
    <location>
        <begin position="12"/>
        <end position="35"/>
    </location>
</feature>
<sequence>MFNWFYASIGVALGIAGGVFSGIIVYICIVGFLIFSTTFGIEWGLIALGEVFIGFMVSKFFT</sequence>
<feature type="transmembrane region" description="Helical" evidence="1">
    <location>
        <begin position="41"/>
        <end position="61"/>
    </location>
</feature>
<evidence type="ECO:0000256" key="1">
    <source>
        <dbReference type="SAM" id="Phobius"/>
    </source>
</evidence>
<dbReference type="EMBL" id="UINC01012479">
    <property type="protein sequence ID" value="SVA54481.1"/>
    <property type="molecule type" value="Genomic_DNA"/>
</dbReference>
<reference evidence="2" key="1">
    <citation type="submission" date="2018-05" db="EMBL/GenBank/DDBJ databases">
        <authorList>
            <person name="Lanie J.A."/>
            <person name="Ng W.-L."/>
            <person name="Kazmierczak K.M."/>
            <person name="Andrzejewski T.M."/>
            <person name="Davidsen T.M."/>
            <person name="Wayne K.J."/>
            <person name="Tettelin H."/>
            <person name="Glass J.I."/>
            <person name="Rusch D."/>
            <person name="Podicherti R."/>
            <person name="Tsui H.-C.T."/>
            <person name="Winkler M.E."/>
        </authorList>
    </citation>
    <scope>NUCLEOTIDE SEQUENCE</scope>
</reference>
<keyword evidence="1" id="KW-1133">Transmembrane helix</keyword>
<accession>A0A381WQC7</accession>
<evidence type="ECO:0000313" key="2">
    <source>
        <dbReference type="EMBL" id="SVA54481.1"/>
    </source>
</evidence>
<gene>
    <name evidence="2" type="ORF">METZ01_LOCUS107335</name>
</gene>
<keyword evidence="1" id="KW-0812">Transmembrane</keyword>